<organism evidence="2">
    <name type="scientific">Sporisorium scitamineum</name>
    <dbReference type="NCBI Taxonomy" id="49012"/>
    <lineage>
        <taxon>Eukaryota</taxon>
        <taxon>Fungi</taxon>
        <taxon>Dikarya</taxon>
        <taxon>Basidiomycota</taxon>
        <taxon>Ustilaginomycotina</taxon>
        <taxon>Ustilaginomycetes</taxon>
        <taxon>Ustilaginales</taxon>
        <taxon>Ustilaginaceae</taxon>
        <taxon>Sporisorium</taxon>
    </lineage>
</organism>
<accession>A0A127Z4D3</accession>
<evidence type="ECO:0000313" key="2">
    <source>
        <dbReference type="EMBL" id="CDR88552.1"/>
    </source>
</evidence>
<keyword evidence="2" id="KW-0687">Ribonucleoprotein</keyword>
<dbReference type="OrthoDB" id="2153661at2759"/>
<dbReference type="SUPFAM" id="SSF49777">
    <property type="entry name" value="PEBP-like"/>
    <property type="match status" value="1"/>
</dbReference>
<reference evidence="2" key="1">
    <citation type="submission" date="2014-06" db="EMBL/GenBank/DDBJ databases">
        <authorList>
            <person name="Ju J."/>
            <person name="Zhang J."/>
        </authorList>
    </citation>
    <scope>NUCLEOTIDE SEQUENCE</scope>
    <source>
        <strain evidence="2">SscI8</strain>
    </source>
</reference>
<dbReference type="InterPro" id="IPR008914">
    <property type="entry name" value="PEBP"/>
</dbReference>
<proteinExistence type="predicted"/>
<dbReference type="GO" id="GO:0005840">
    <property type="term" value="C:ribosome"/>
    <property type="evidence" value="ECO:0007669"/>
    <property type="project" value="UniProtKB-KW"/>
</dbReference>
<dbReference type="AlphaFoldDB" id="A0A127Z4D3"/>
<dbReference type="InterPro" id="IPR036610">
    <property type="entry name" value="PEBP-like_sf"/>
</dbReference>
<dbReference type="Gene3D" id="1.20.58.1180">
    <property type="match status" value="1"/>
</dbReference>
<gene>
    <name evidence="2" type="ORF">SPSC_04379</name>
</gene>
<sequence>MATSVSRTTYRSLLRASKRTFTHSTRTSASSSSAAPSTSSWQPLLKPGVLPAYDEALYYLSSHSSSLRERIASLEKDHSDLTESERAQLKESLEIAALINDPATLAEFQSSSATNYDAANPAFRHLRERLWRKDSGVLAKVIERCTLMHVFPDVIPGITPTADVQLSFGEGPGFTDHESNGGDVLVGAFVDPSLTVSPPVVNGNVFHTEPKKYTLAIVDPDQPDEEHQSYKTSLLALKTDIQLSATSDPRVDLTKDMEMDYIPPHPQQGTNYHRYVTVLFEQPQNSLKVQGDRHDFNITHFIQQRALVPAGVHFWRAQWSHNAAETVSRVYTDILKTQEPKYTKPPTLDKVRKQIGDIGSKWFS</sequence>
<dbReference type="PANTHER" id="PTHR11362:SF82">
    <property type="entry name" value="PHOSPHATIDYLETHANOLAMINE-BINDING PROTEIN 4"/>
    <property type="match status" value="1"/>
</dbReference>
<feature type="compositionally biased region" description="Low complexity" evidence="1">
    <location>
        <begin position="24"/>
        <end position="40"/>
    </location>
</feature>
<dbReference type="EMBL" id="LK056678">
    <property type="protein sequence ID" value="CDR88552.1"/>
    <property type="molecule type" value="Genomic_DNA"/>
</dbReference>
<feature type="region of interest" description="Disordered" evidence="1">
    <location>
        <begin position="21"/>
        <end position="41"/>
    </location>
</feature>
<keyword evidence="2" id="KW-0689">Ribosomal protein</keyword>
<protein>
    <submittedName>
        <fullName evidence="2">Related to MRPL35-mitochondrial ribosomal protein, large subunit</fullName>
    </submittedName>
</protein>
<dbReference type="Pfam" id="PF01161">
    <property type="entry name" value="PBP"/>
    <property type="match status" value="1"/>
</dbReference>
<evidence type="ECO:0000256" key="1">
    <source>
        <dbReference type="SAM" id="MobiDB-lite"/>
    </source>
</evidence>
<dbReference type="PANTHER" id="PTHR11362">
    <property type="entry name" value="PHOSPHATIDYLETHANOLAMINE-BINDING PROTEIN"/>
    <property type="match status" value="1"/>
</dbReference>
<dbReference type="InterPro" id="IPR035810">
    <property type="entry name" value="PEBP_euk"/>
</dbReference>
<name>A0A127Z4D3_9BASI</name>
<dbReference type="Gene3D" id="3.90.280.10">
    <property type="entry name" value="PEBP-like"/>
    <property type="match status" value="1"/>
</dbReference>
<dbReference type="CDD" id="cd00866">
    <property type="entry name" value="PEBP_euk"/>
    <property type="match status" value="1"/>
</dbReference>